<dbReference type="Proteomes" id="UP000499080">
    <property type="component" value="Unassembled WGS sequence"/>
</dbReference>
<protein>
    <submittedName>
        <fullName evidence="2">Uncharacterized protein</fullName>
    </submittedName>
</protein>
<comment type="caution">
    <text evidence="2">The sequence shown here is derived from an EMBL/GenBank/DDBJ whole genome shotgun (WGS) entry which is preliminary data.</text>
</comment>
<evidence type="ECO:0000256" key="1">
    <source>
        <dbReference type="SAM" id="MobiDB-lite"/>
    </source>
</evidence>
<gene>
    <name evidence="2" type="ORF">AVEN_194175_1</name>
</gene>
<dbReference type="EMBL" id="BGPR01096886">
    <property type="protein sequence ID" value="GBM43607.1"/>
    <property type="molecule type" value="Genomic_DNA"/>
</dbReference>
<feature type="compositionally biased region" description="Basic residues" evidence="1">
    <location>
        <begin position="44"/>
        <end position="53"/>
    </location>
</feature>
<evidence type="ECO:0000313" key="3">
    <source>
        <dbReference type="Proteomes" id="UP000499080"/>
    </source>
</evidence>
<reference evidence="2 3" key="1">
    <citation type="journal article" date="2019" name="Sci. Rep.">
        <title>Orb-weaving spider Araneus ventricosus genome elucidates the spidroin gene catalogue.</title>
        <authorList>
            <person name="Kono N."/>
            <person name="Nakamura H."/>
            <person name="Ohtoshi R."/>
            <person name="Moran D.A.P."/>
            <person name="Shinohara A."/>
            <person name="Yoshida Y."/>
            <person name="Fujiwara M."/>
            <person name="Mori M."/>
            <person name="Tomita M."/>
            <person name="Arakawa K."/>
        </authorList>
    </citation>
    <scope>NUCLEOTIDE SEQUENCE [LARGE SCALE GENOMIC DNA]</scope>
</reference>
<name>A0A4Y2FRG7_ARAVE</name>
<proteinExistence type="predicted"/>
<dbReference type="AlphaFoldDB" id="A0A4Y2FRG7"/>
<evidence type="ECO:0000313" key="2">
    <source>
        <dbReference type="EMBL" id="GBM43607.1"/>
    </source>
</evidence>
<keyword evidence="3" id="KW-1185">Reference proteome</keyword>
<accession>A0A4Y2FRG7</accession>
<feature type="region of interest" description="Disordered" evidence="1">
    <location>
        <begin position="30"/>
        <end position="55"/>
    </location>
</feature>
<feature type="compositionally biased region" description="Basic and acidic residues" evidence="1">
    <location>
        <begin position="34"/>
        <end position="43"/>
    </location>
</feature>
<organism evidence="2 3">
    <name type="scientific">Araneus ventricosus</name>
    <name type="common">Orbweaver spider</name>
    <name type="synonym">Epeira ventricosa</name>
    <dbReference type="NCBI Taxonomy" id="182803"/>
    <lineage>
        <taxon>Eukaryota</taxon>
        <taxon>Metazoa</taxon>
        <taxon>Ecdysozoa</taxon>
        <taxon>Arthropoda</taxon>
        <taxon>Chelicerata</taxon>
        <taxon>Arachnida</taxon>
        <taxon>Araneae</taxon>
        <taxon>Araneomorphae</taxon>
        <taxon>Entelegynae</taxon>
        <taxon>Araneoidea</taxon>
        <taxon>Araneidae</taxon>
        <taxon>Araneus</taxon>
    </lineage>
</organism>
<sequence>MRSQRSFKTATKENQARHITSLSKTIRGMFAKRNPSEWNDRSKHSPNHHHHLEHHSVQVDIDGFYQKFFRNRQNLGERSHAAFHAYHSLPGYRAHKPTNRETLFQKCVFRTPEGLKRDDSSKSRD</sequence>